<reference evidence="4" key="1">
    <citation type="submission" date="2023-04" db="EMBL/GenBank/DDBJ databases">
        <title>Candida boidinii NBRC 10035.</title>
        <authorList>
            <person name="Ichikawa N."/>
            <person name="Sato H."/>
            <person name="Tonouchi N."/>
        </authorList>
    </citation>
    <scope>NUCLEOTIDE SEQUENCE</scope>
    <source>
        <strain evidence="4">NBRC 10035</strain>
    </source>
</reference>
<keyword evidence="5" id="KW-1185">Reference proteome</keyword>
<protein>
    <submittedName>
        <fullName evidence="4">Unnamed protein product</fullName>
    </submittedName>
</protein>
<dbReference type="Proteomes" id="UP001165120">
    <property type="component" value="Unassembled WGS sequence"/>
</dbReference>
<feature type="domain" description="TATA element modulatory factor 1 TATA binding" evidence="3">
    <location>
        <begin position="197"/>
        <end position="308"/>
    </location>
</feature>
<feature type="compositionally biased region" description="Polar residues" evidence="2">
    <location>
        <begin position="28"/>
        <end position="50"/>
    </location>
</feature>
<dbReference type="Pfam" id="PF12325">
    <property type="entry name" value="TMF_TATA_bd"/>
    <property type="match status" value="1"/>
</dbReference>
<evidence type="ECO:0000313" key="4">
    <source>
        <dbReference type="EMBL" id="GME74210.1"/>
    </source>
</evidence>
<dbReference type="PANTHER" id="PTHR46515:SF1">
    <property type="entry name" value="TATA ELEMENT MODULATORY FACTOR"/>
    <property type="match status" value="1"/>
</dbReference>
<accession>A0A9W6WI04</accession>
<dbReference type="GO" id="GO:0005794">
    <property type="term" value="C:Golgi apparatus"/>
    <property type="evidence" value="ECO:0007669"/>
    <property type="project" value="TreeGrafter"/>
</dbReference>
<dbReference type="InterPro" id="IPR022091">
    <property type="entry name" value="TMF_TATA-bd"/>
</dbReference>
<name>A0A9W6WI04_CANBO</name>
<evidence type="ECO:0000256" key="2">
    <source>
        <dbReference type="SAM" id="MobiDB-lite"/>
    </source>
</evidence>
<gene>
    <name evidence="4" type="ORF">Cboi02_000433300</name>
</gene>
<dbReference type="GO" id="GO:0005783">
    <property type="term" value="C:endoplasmic reticulum"/>
    <property type="evidence" value="ECO:0007669"/>
    <property type="project" value="TreeGrafter"/>
</dbReference>
<sequence>MNSSTSLYSYKRSISSFSANDQIALGESSATPRHPSQASNSSYFQQSHGQQAGGLPPINTSFRMNSSQYSPEINTRAGFPHNGEHEVDPMNYANGIGHVDEDANEDDDDHVTISYMDQSNNQQQGINNELSRSKSKTSSRMSISAGGGIGGIGGVGGVGSGGIGIGLGFRSASTTNYNNSGYDDEGIITGHSSTAGTGNGGTNIQMITKLSAHVRRLEMELITAKEELTELNKEKTEASNEIIKLIKENEKVVELKLQLDDYESKIDELNRNYETTLIILGEKSERVEELNADVEDLKDLLRQQVQQMVELQEAALKN</sequence>
<dbReference type="PANTHER" id="PTHR46515">
    <property type="entry name" value="TATA ELEMENT MODULATORY FACTOR TMF1"/>
    <property type="match status" value="1"/>
</dbReference>
<organism evidence="4 5">
    <name type="scientific">Candida boidinii</name>
    <name type="common">Yeast</name>
    <dbReference type="NCBI Taxonomy" id="5477"/>
    <lineage>
        <taxon>Eukaryota</taxon>
        <taxon>Fungi</taxon>
        <taxon>Dikarya</taxon>
        <taxon>Ascomycota</taxon>
        <taxon>Saccharomycotina</taxon>
        <taxon>Pichiomycetes</taxon>
        <taxon>Pichiales</taxon>
        <taxon>Pichiaceae</taxon>
        <taxon>Ogataea</taxon>
        <taxon>Ogataea/Candida clade</taxon>
    </lineage>
</organism>
<evidence type="ECO:0000313" key="5">
    <source>
        <dbReference type="Proteomes" id="UP001165120"/>
    </source>
</evidence>
<feature type="coiled-coil region" evidence="1">
    <location>
        <begin position="207"/>
        <end position="314"/>
    </location>
</feature>
<comment type="caution">
    <text evidence="4">The sequence shown here is derived from an EMBL/GenBank/DDBJ whole genome shotgun (WGS) entry which is preliminary data.</text>
</comment>
<evidence type="ECO:0000256" key="1">
    <source>
        <dbReference type="SAM" id="Coils"/>
    </source>
</evidence>
<dbReference type="EMBL" id="BSXN01001717">
    <property type="protein sequence ID" value="GME74210.1"/>
    <property type="molecule type" value="Genomic_DNA"/>
</dbReference>
<proteinExistence type="predicted"/>
<keyword evidence="1" id="KW-0175">Coiled coil</keyword>
<feature type="compositionally biased region" description="Polar residues" evidence="2">
    <location>
        <begin position="118"/>
        <end position="130"/>
    </location>
</feature>
<feature type="compositionally biased region" description="Polar residues" evidence="2">
    <location>
        <begin position="58"/>
        <end position="73"/>
    </location>
</feature>
<dbReference type="InterPro" id="IPR052602">
    <property type="entry name" value="Growth_transcription_reg"/>
</dbReference>
<feature type="region of interest" description="Disordered" evidence="2">
    <location>
        <begin position="118"/>
        <end position="142"/>
    </location>
</feature>
<feature type="region of interest" description="Disordered" evidence="2">
    <location>
        <begin position="25"/>
        <end position="83"/>
    </location>
</feature>
<dbReference type="AlphaFoldDB" id="A0A9W6WI04"/>
<evidence type="ECO:0000259" key="3">
    <source>
        <dbReference type="Pfam" id="PF12325"/>
    </source>
</evidence>